<dbReference type="SUPFAM" id="SSF55729">
    <property type="entry name" value="Acyl-CoA N-acyltransferases (Nat)"/>
    <property type="match status" value="1"/>
</dbReference>
<feature type="region of interest" description="Disordered" evidence="1">
    <location>
        <begin position="179"/>
        <end position="231"/>
    </location>
</feature>
<dbReference type="PROSITE" id="PS51186">
    <property type="entry name" value="GNAT"/>
    <property type="match status" value="1"/>
</dbReference>
<reference evidence="4" key="1">
    <citation type="journal article" date="2019" name="Int. J. Syst. Evol. Microbiol.">
        <title>The Global Catalogue of Microorganisms (GCM) 10K type strain sequencing project: providing services to taxonomists for standard genome sequencing and annotation.</title>
        <authorList>
            <consortium name="The Broad Institute Genomics Platform"/>
            <consortium name="The Broad Institute Genome Sequencing Center for Infectious Disease"/>
            <person name="Wu L."/>
            <person name="Ma J."/>
        </authorList>
    </citation>
    <scope>NUCLEOTIDE SEQUENCE [LARGE SCALE GENOMIC DNA]</scope>
    <source>
        <strain evidence="4">CCUG 53903</strain>
    </source>
</reference>
<evidence type="ECO:0000313" key="3">
    <source>
        <dbReference type="EMBL" id="MFC5828846.1"/>
    </source>
</evidence>
<name>A0ABW1CVI9_9ACTN</name>
<protein>
    <submittedName>
        <fullName evidence="3">GNAT family N-acetyltransferase</fullName>
        <ecNumber evidence="3">2.3.-.-</ecNumber>
    </submittedName>
</protein>
<dbReference type="EMBL" id="JBHSPA010000041">
    <property type="protein sequence ID" value="MFC5828846.1"/>
    <property type="molecule type" value="Genomic_DNA"/>
</dbReference>
<dbReference type="InterPro" id="IPR016181">
    <property type="entry name" value="Acyl_CoA_acyltransferase"/>
</dbReference>
<accession>A0ABW1CVI9</accession>
<dbReference type="InterPro" id="IPR000182">
    <property type="entry name" value="GNAT_dom"/>
</dbReference>
<sequence>MRSDVTLRRLDESLLQGLLDAAVADADPLEVMPPVEGPEGWTTARQEAFVQFHRSRSLSANPVGITYAILVTDKVVGAARLFPLTDAAAGHTAETGIWIGRTHRGSGVGSAVVRQLIDLARADGAQHLLASTTAGNRAAQRLLTTLGADLTHDGDAVTARLNLLDTTWRRRLGLAPGARQDRLAGTSPVPTEVCGWSSTDTTATLTPTSRALPPDAHAPQARSPQRPRPPDLVIHVCGTRSVQIIGDPPAAATADLGELPA</sequence>
<gene>
    <name evidence="3" type="ORF">ACFPZ3_33685</name>
</gene>
<keyword evidence="3" id="KW-0808">Transferase</keyword>
<organism evidence="3 4">
    <name type="scientific">Nonomuraea insulae</name>
    <dbReference type="NCBI Taxonomy" id="1616787"/>
    <lineage>
        <taxon>Bacteria</taxon>
        <taxon>Bacillati</taxon>
        <taxon>Actinomycetota</taxon>
        <taxon>Actinomycetes</taxon>
        <taxon>Streptosporangiales</taxon>
        <taxon>Streptosporangiaceae</taxon>
        <taxon>Nonomuraea</taxon>
    </lineage>
</organism>
<comment type="caution">
    <text evidence="3">The sequence shown here is derived from an EMBL/GenBank/DDBJ whole genome shotgun (WGS) entry which is preliminary data.</text>
</comment>
<feature type="compositionally biased region" description="Low complexity" evidence="1">
    <location>
        <begin position="197"/>
        <end position="224"/>
    </location>
</feature>
<dbReference type="CDD" id="cd04301">
    <property type="entry name" value="NAT_SF"/>
    <property type="match status" value="1"/>
</dbReference>
<dbReference type="RefSeq" id="WP_379518342.1">
    <property type="nucleotide sequence ID" value="NZ_JBHSPA010000041.1"/>
</dbReference>
<dbReference type="Pfam" id="PF00583">
    <property type="entry name" value="Acetyltransf_1"/>
    <property type="match status" value="1"/>
</dbReference>
<proteinExistence type="predicted"/>
<dbReference type="GO" id="GO:0016746">
    <property type="term" value="F:acyltransferase activity"/>
    <property type="evidence" value="ECO:0007669"/>
    <property type="project" value="UniProtKB-KW"/>
</dbReference>
<dbReference type="Proteomes" id="UP001596058">
    <property type="component" value="Unassembled WGS sequence"/>
</dbReference>
<keyword evidence="4" id="KW-1185">Reference proteome</keyword>
<feature type="domain" description="N-acetyltransferase" evidence="2">
    <location>
        <begin position="5"/>
        <end position="164"/>
    </location>
</feature>
<dbReference type="EC" id="2.3.-.-" evidence="3"/>
<evidence type="ECO:0000256" key="1">
    <source>
        <dbReference type="SAM" id="MobiDB-lite"/>
    </source>
</evidence>
<evidence type="ECO:0000259" key="2">
    <source>
        <dbReference type="PROSITE" id="PS51186"/>
    </source>
</evidence>
<keyword evidence="3" id="KW-0012">Acyltransferase</keyword>
<dbReference type="Gene3D" id="3.40.630.30">
    <property type="match status" value="1"/>
</dbReference>
<evidence type="ECO:0000313" key="4">
    <source>
        <dbReference type="Proteomes" id="UP001596058"/>
    </source>
</evidence>